<organism evidence="2 3">
    <name type="scientific">Mugilogobius chulae</name>
    <name type="common">yellowstripe goby</name>
    <dbReference type="NCBI Taxonomy" id="88201"/>
    <lineage>
        <taxon>Eukaryota</taxon>
        <taxon>Metazoa</taxon>
        <taxon>Chordata</taxon>
        <taxon>Craniata</taxon>
        <taxon>Vertebrata</taxon>
        <taxon>Euteleostomi</taxon>
        <taxon>Actinopterygii</taxon>
        <taxon>Neopterygii</taxon>
        <taxon>Teleostei</taxon>
        <taxon>Neoteleostei</taxon>
        <taxon>Acanthomorphata</taxon>
        <taxon>Gobiaria</taxon>
        <taxon>Gobiiformes</taxon>
        <taxon>Gobioidei</taxon>
        <taxon>Gobiidae</taxon>
        <taxon>Gobionellinae</taxon>
        <taxon>Mugilogobius</taxon>
    </lineage>
</organism>
<accession>A0AAW0MWX8</accession>
<sequence length="102" mass="11065">MDRPPAVPQSGLNMDRPPASARVRTKHGPPPLVPQSGLNMDRPRLVPESGLNMDRLPTGVRCCSQAAAEFREDVLFFLTEHDLGPPVAIPACQSLIPSDLRS</sequence>
<gene>
    <name evidence="2" type="ORF">WMY93_027624</name>
</gene>
<evidence type="ECO:0000313" key="3">
    <source>
        <dbReference type="Proteomes" id="UP001460270"/>
    </source>
</evidence>
<comment type="caution">
    <text evidence="2">The sequence shown here is derived from an EMBL/GenBank/DDBJ whole genome shotgun (WGS) entry which is preliminary data.</text>
</comment>
<protein>
    <submittedName>
        <fullName evidence="2">Uncharacterized protein</fullName>
    </submittedName>
</protein>
<dbReference type="AlphaFoldDB" id="A0AAW0MWX8"/>
<proteinExistence type="predicted"/>
<dbReference type="Proteomes" id="UP001460270">
    <property type="component" value="Unassembled WGS sequence"/>
</dbReference>
<evidence type="ECO:0000313" key="2">
    <source>
        <dbReference type="EMBL" id="KAK7884501.1"/>
    </source>
</evidence>
<feature type="region of interest" description="Disordered" evidence="1">
    <location>
        <begin position="1"/>
        <end position="51"/>
    </location>
</feature>
<keyword evidence="3" id="KW-1185">Reference proteome</keyword>
<name>A0AAW0MWX8_9GOBI</name>
<reference evidence="3" key="1">
    <citation type="submission" date="2024-04" db="EMBL/GenBank/DDBJ databases">
        <title>Salinicola lusitanus LLJ914,a marine bacterium isolated from the Okinawa Trough.</title>
        <authorList>
            <person name="Li J."/>
        </authorList>
    </citation>
    <scope>NUCLEOTIDE SEQUENCE [LARGE SCALE GENOMIC DNA]</scope>
</reference>
<dbReference type="EMBL" id="JBBPFD010000020">
    <property type="protein sequence ID" value="KAK7884501.1"/>
    <property type="molecule type" value="Genomic_DNA"/>
</dbReference>
<evidence type="ECO:0000256" key="1">
    <source>
        <dbReference type="SAM" id="MobiDB-lite"/>
    </source>
</evidence>